<sequence>MTLKTTRIKLNKNIFAEIFFLNDTIYFFINESISKDEYKYTCLILINQIENNYGQDFKIYRSNINNNTFNKTEKKLGV</sequence>
<organism evidence="1 2">
    <name type="scientific">Streptobacillus moniliformis (strain ATCC 14647 / DSM 12112 / NCTC 10651 / 9901)</name>
    <dbReference type="NCBI Taxonomy" id="519441"/>
    <lineage>
        <taxon>Bacteria</taxon>
        <taxon>Fusobacteriati</taxon>
        <taxon>Fusobacteriota</taxon>
        <taxon>Fusobacteriia</taxon>
        <taxon>Fusobacteriales</taxon>
        <taxon>Leptotrichiaceae</taxon>
        <taxon>Streptobacillus</taxon>
    </lineage>
</organism>
<gene>
    <name evidence="1" type="ordered locus">Smon_1201</name>
</gene>
<dbReference type="HOGENOM" id="CLU_2620577_0_0_0"/>
<evidence type="ECO:0000313" key="1">
    <source>
        <dbReference type="EMBL" id="ACZ01656.1"/>
    </source>
</evidence>
<accession>D1AV96</accession>
<dbReference type="STRING" id="519441.Smon_1201"/>
<reference evidence="1 2" key="1">
    <citation type="journal article" date="2009" name="Stand. Genomic Sci.">
        <title>Complete genome sequence of Streptobacillus moniliformis type strain (9901T).</title>
        <authorList>
            <person name="Nolan M."/>
            <person name="Gronow S."/>
            <person name="Lapidus A."/>
            <person name="Ivanova N."/>
            <person name="Copeland A."/>
            <person name="Lucas S."/>
            <person name="Del Rio T.G."/>
            <person name="Chen F."/>
            <person name="Tice H."/>
            <person name="Pitluck S."/>
            <person name="Cheng J.F."/>
            <person name="Sims D."/>
            <person name="Meincke L."/>
            <person name="Bruce D."/>
            <person name="Goodwin L."/>
            <person name="Brettin T."/>
            <person name="Han C."/>
            <person name="Detter J.C."/>
            <person name="Ovchinikova G."/>
            <person name="Pati A."/>
            <person name="Mavromatis K."/>
            <person name="Mikhailova N."/>
            <person name="Chen A."/>
            <person name="Palaniappan K."/>
            <person name="Land M."/>
            <person name="Hauser L."/>
            <person name="Chang Y.J."/>
            <person name="Jeffries C.D."/>
            <person name="Rohde M."/>
            <person name="Sproer C."/>
            <person name="Goker M."/>
            <person name="Bristow J."/>
            <person name="Eisen J.A."/>
            <person name="Markowitz V."/>
            <person name="Hugenholtz P."/>
            <person name="Kyrpides N.C."/>
            <person name="Klenk H.P."/>
            <person name="Chain P."/>
        </authorList>
    </citation>
    <scope>NUCLEOTIDE SEQUENCE [LARGE SCALE GENOMIC DNA]</scope>
    <source>
        <strain evidence="2">ATCC 14647 / DSM 12112 / NCTC 10651 / 9901</strain>
    </source>
</reference>
<name>D1AV96_STRM9</name>
<dbReference type="EMBL" id="CP001779">
    <property type="protein sequence ID" value="ACZ01656.1"/>
    <property type="molecule type" value="Genomic_DNA"/>
</dbReference>
<dbReference type="Proteomes" id="UP000002072">
    <property type="component" value="Chromosome"/>
</dbReference>
<dbReference type="KEGG" id="smf:Smon_1201"/>
<proteinExistence type="predicted"/>
<dbReference type="AlphaFoldDB" id="D1AV96"/>
<protein>
    <submittedName>
        <fullName evidence="1">Uncharacterized protein</fullName>
    </submittedName>
</protein>
<evidence type="ECO:0000313" key="2">
    <source>
        <dbReference type="Proteomes" id="UP000002072"/>
    </source>
</evidence>
<keyword evidence="2" id="KW-1185">Reference proteome</keyword>